<feature type="transmembrane region" description="Helical" evidence="2">
    <location>
        <begin position="253"/>
        <end position="270"/>
    </location>
</feature>
<keyword evidence="2" id="KW-0812">Transmembrane</keyword>
<feature type="compositionally biased region" description="Polar residues" evidence="1">
    <location>
        <begin position="224"/>
        <end position="246"/>
    </location>
</feature>
<dbReference type="AlphaFoldDB" id="A0A1F7I8Q3"/>
<keyword evidence="2" id="KW-1133">Transmembrane helix</keyword>
<feature type="compositionally biased region" description="Low complexity" evidence="1">
    <location>
        <begin position="137"/>
        <end position="223"/>
    </location>
</feature>
<dbReference type="STRING" id="1802056.A2954_04935"/>
<reference evidence="3 4" key="1">
    <citation type="journal article" date="2016" name="Nat. Commun.">
        <title>Thousands of microbial genomes shed light on interconnected biogeochemical processes in an aquifer system.</title>
        <authorList>
            <person name="Anantharaman K."/>
            <person name="Brown C.T."/>
            <person name="Hug L.A."/>
            <person name="Sharon I."/>
            <person name="Castelle C.J."/>
            <person name="Probst A.J."/>
            <person name="Thomas B.C."/>
            <person name="Singh A."/>
            <person name="Wilkins M.J."/>
            <person name="Karaoz U."/>
            <person name="Brodie E.L."/>
            <person name="Williams K.H."/>
            <person name="Hubbard S.S."/>
            <person name="Banfield J.F."/>
        </authorList>
    </citation>
    <scope>NUCLEOTIDE SEQUENCE [LARGE SCALE GENOMIC DNA]</scope>
</reference>
<accession>A0A1F7I8Q3</accession>
<sequence>MKKKNILIISLIFLTVLVIGFLTATFLLKEKPSLPSKATGPSCPADSGSCTWSSDESATSFRVRIIDQTTNTTILNKITSDKKVDFTPTANHSYKCTVTPINSCGEGEESSDTSTCTVITGTPAPTSTITPTPPTDTTPTITPEVSLTPSMTLTPSPTEEISSTPTPTVEISSTPTPTEETSSTPTPAEEISTTPTRTPTLTQTPTPTRTLTPTPTKLLSSTPARTHTPPQGTTSFAEQTEAQPTIPASGTPASWIFILVPLAILLLGLIF</sequence>
<gene>
    <name evidence="3" type="ORF">A2954_04935</name>
</gene>
<keyword evidence="2" id="KW-0472">Membrane</keyword>
<evidence type="ECO:0000313" key="4">
    <source>
        <dbReference type="Proteomes" id="UP000177698"/>
    </source>
</evidence>
<dbReference type="Proteomes" id="UP000177698">
    <property type="component" value="Unassembled WGS sequence"/>
</dbReference>
<feature type="compositionally biased region" description="Low complexity" evidence="1">
    <location>
        <begin position="121"/>
        <end position="130"/>
    </location>
</feature>
<feature type="transmembrane region" description="Helical" evidence="2">
    <location>
        <begin position="7"/>
        <end position="28"/>
    </location>
</feature>
<evidence type="ECO:0000313" key="3">
    <source>
        <dbReference type="EMBL" id="OGK39741.1"/>
    </source>
</evidence>
<organism evidence="3 4">
    <name type="scientific">Candidatus Roizmanbacteria bacterium RIFCSPLOWO2_01_FULL_37_12</name>
    <dbReference type="NCBI Taxonomy" id="1802056"/>
    <lineage>
        <taxon>Bacteria</taxon>
        <taxon>Candidatus Roizmaniibacteriota</taxon>
    </lineage>
</organism>
<proteinExistence type="predicted"/>
<feature type="region of interest" description="Disordered" evidence="1">
    <location>
        <begin position="121"/>
        <end position="246"/>
    </location>
</feature>
<feature type="region of interest" description="Disordered" evidence="1">
    <location>
        <begin position="34"/>
        <end position="54"/>
    </location>
</feature>
<comment type="caution">
    <text evidence="3">The sequence shown here is derived from an EMBL/GenBank/DDBJ whole genome shotgun (WGS) entry which is preliminary data.</text>
</comment>
<evidence type="ECO:0000256" key="1">
    <source>
        <dbReference type="SAM" id="MobiDB-lite"/>
    </source>
</evidence>
<protein>
    <submittedName>
        <fullName evidence="3">Uncharacterized protein</fullName>
    </submittedName>
</protein>
<name>A0A1F7I8Q3_9BACT</name>
<evidence type="ECO:0000256" key="2">
    <source>
        <dbReference type="SAM" id="Phobius"/>
    </source>
</evidence>
<dbReference type="EMBL" id="MGAG01000037">
    <property type="protein sequence ID" value="OGK39741.1"/>
    <property type="molecule type" value="Genomic_DNA"/>
</dbReference>